<dbReference type="InterPro" id="IPR038273">
    <property type="entry name" value="Ndc80_sf"/>
</dbReference>
<keyword evidence="3 10" id="KW-0132">Cell division</keyword>
<keyword evidence="2 10" id="KW-0158">Chromosome</keyword>
<dbReference type="GO" id="GO:0031262">
    <property type="term" value="C:Ndc80 complex"/>
    <property type="evidence" value="ECO:0007669"/>
    <property type="project" value="UniProtKB-UniRule"/>
</dbReference>
<proteinExistence type="inferred from homology"/>
<reference evidence="13" key="1">
    <citation type="submission" date="2022-11" db="UniProtKB">
        <authorList>
            <consortium name="WormBaseParasite"/>
        </authorList>
    </citation>
    <scope>IDENTIFICATION</scope>
</reference>
<keyword evidence="9 10" id="KW-0137">Centromere</keyword>
<comment type="similarity">
    <text evidence="1 10">Belongs to the NDC80/HEC1 family.</text>
</comment>
<keyword evidence="12" id="KW-1185">Reference proteome</keyword>
<dbReference type="InterPro" id="IPR005550">
    <property type="entry name" value="Kinetochore_Ndc80"/>
</dbReference>
<evidence type="ECO:0000256" key="4">
    <source>
        <dbReference type="ARBA" id="ARBA00022776"/>
    </source>
</evidence>
<dbReference type="Proteomes" id="UP000887569">
    <property type="component" value="Unplaced"/>
</dbReference>
<name>A0A914ZTH3_PARUN</name>
<evidence type="ECO:0000313" key="12">
    <source>
        <dbReference type="Proteomes" id="UP000887569"/>
    </source>
</evidence>
<comment type="function">
    <text evidence="10">Acts as a component of the essential kinetochore-associated NDC80 complex, which is required for chromosome segregation and spindle checkpoint activity.</text>
</comment>
<keyword evidence="8 10" id="KW-0131">Cell cycle</keyword>
<keyword evidence="7 10" id="KW-0539">Nucleus</keyword>
<evidence type="ECO:0000256" key="5">
    <source>
        <dbReference type="ARBA" id="ARBA00022838"/>
    </source>
</evidence>
<feature type="domain" description="Kinetochore protein Ndc80 CH" evidence="11">
    <location>
        <begin position="3"/>
        <end position="107"/>
    </location>
</feature>
<accession>A0A914ZTH3</accession>
<evidence type="ECO:0000256" key="7">
    <source>
        <dbReference type="ARBA" id="ARBA00023242"/>
    </source>
</evidence>
<keyword evidence="4 10" id="KW-0498">Mitosis</keyword>
<dbReference type="GO" id="GO:0051301">
    <property type="term" value="P:cell division"/>
    <property type="evidence" value="ECO:0007669"/>
    <property type="project" value="UniProtKB-UniRule"/>
</dbReference>
<evidence type="ECO:0000256" key="6">
    <source>
        <dbReference type="ARBA" id="ARBA00023054"/>
    </source>
</evidence>
<protein>
    <recommendedName>
        <fullName evidence="10">Kinetochore protein NDC80</fullName>
    </recommendedName>
</protein>
<comment type="subunit">
    <text evidence="10">Component of the NDC80 complex.</text>
</comment>
<dbReference type="AlphaFoldDB" id="A0A914ZTH3"/>
<evidence type="ECO:0000256" key="10">
    <source>
        <dbReference type="RuleBase" id="RU368072"/>
    </source>
</evidence>
<evidence type="ECO:0000259" key="11">
    <source>
        <dbReference type="Pfam" id="PF03801"/>
    </source>
</evidence>
<evidence type="ECO:0000256" key="2">
    <source>
        <dbReference type="ARBA" id="ARBA00022454"/>
    </source>
</evidence>
<keyword evidence="6" id="KW-0175">Coiled coil</keyword>
<dbReference type="GO" id="GO:0005634">
    <property type="term" value="C:nucleus"/>
    <property type="evidence" value="ECO:0007669"/>
    <property type="project" value="UniProtKB-SubCell"/>
</dbReference>
<evidence type="ECO:0000256" key="8">
    <source>
        <dbReference type="ARBA" id="ARBA00023306"/>
    </source>
</evidence>
<dbReference type="Pfam" id="PF03801">
    <property type="entry name" value="Ndc80_HEC"/>
    <property type="match status" value="1"/>
</dbReference>
<dbReference type="PANTHER" id="PTHR10643:SF2">
    <property type="entry name" value="KINETOCHORE PROTEIN NDC80 HOMOLOG"/>
    <property type="match status" value="1"/>
</dbReference>
<sequence>MSSFFKRPKKQVGFKDTRNLVDREVQASVQCKILDFLVASNYSMANEKLVRSPTRSDSAQMFAFIMLQLDPQYTFQGKVEEEMPCIMKNLGYPVQLKPSTMQTIGAPPLSVGYHHLAHRCRWFRHENFASRFAATEWRRRWPATIVGLRLYDSML</sequence>
<comment type="subcellular location">
    <subcellularLocation>
        <location evidence="10">Chromosome</location>
        <location evidence="10">Centromere</location>
        <location evidence="10">Kinetochore</location>
    </subcellularLocation>
    <subcellularLocation>
        <location evidence="10">Nucleus</location>
    </subcellularLocation>
</comment>
<evidence type="ECO:0000256" key="1">
    <source>
        <dbReference type="ARBA" id="ARBA00007050"/>
    </source>
</evidence>
<evidence type="ECO:0000256" key="3">
    <source>
        <dbReference type="ARBA" id="ARBA00022618"/>
    </source>
</evidence>
<dbReference type="Gene3D" id="1.10.418.30">
    <property type="entry name" value="Ncd80 complex, Ncd80 subunit"/>
    <property type="match status" value="1"/>
</dbReference>
<dbReference type="GO" id="GO:0051315">
    <property type="term" value="P:attachment of mitotic spindle microtubules to kinetochore"/>
    <property type="evidence" value="ECO:0007669"/>
    <property type="project" value="UniProtKB-UniRule"/>
</dbReference>
<evidence type="ECO:0000256" key="9">
    <source>
        <dbReference type="ARBA" id="ARBA00023328"/>
    </source>
</evidence>
<dbReference type="WBParaSite" id="PgB21_g009_t02">
    <property type="protein sequence ID" value="PgB21_g009_t02"/>
    <property type="gene ID" value="PgB21_g009"/>
</dbReference>
<dbReference type="PANTHER" id="PTHR10643">
    <property type="entry name" value="KINETOCHORE PROTEIN NDC80"/>
    <property type="match status" value="1"/>
</dbReference>
<evidence type="ECO:0000313" key="13">
    <source>
        <dbReference type="WBParaSite" id="PgB21_g009_t02"/>
    </source>
</evidence>
<keyword evidence="5 10" id="KW-0995">Kinetochore</keyword>
<dbReference type="InterPro" id="IPR055260">
    <property type="entry name" value="Ndc80_CH"/>
</dbReference>
<organism evidence="12 13">
    <name type="scientific">Parascaris univalens</name>
    <name type="common">Nematode worm</name>
    <dbReference type="NCBI Taxonomy" id="6257"/>
    <lineage>
        <taxon>Eukaryota</taxon>
        <taxon>Metazoa</taxon>
        <taxon>Ecdysozoa</taxon>
        <taxon>Nematoda</taxon>
        <taxon>Chromadorea</taxon>
        <taxon>Rhabditida</taxon>
        <taxon>Spirurina</taxon>
        <taxon>Ascaridomorpha</taxon>
        <taxon>Ascaridoidea</taxon>
        <taxon>Ascarididae</taxon>
        <taxon>Parascaris</taxon>
    </lineage>
</organism>